<feature type="transmembrane region" description="Helical" evidence="7">
    <location>
        <begin position="188"/>
        <end position="212"/>
    </location>
</feature>
<dbReference type="InterPro" id="IPR000515">
    <property type="entry name" value="MetI-like"/>
</dbReference>
<dbReference type="Gene3D" id="1.10.3720.10">
    <property type="entry name" value="MetI-like"/>
    <property type="match status" value="1"/>
</dbReference>
<reference evidence="10" key="1">
    <citation type="journal article" date="2019" name="Int. J. Syst. Evol. Microbiol.">
        <title>The Global Catalogue of Microorganisms (GCM) 10K type strain sequencing project: providing services to taxonomists for standard genome sequencing and annotation.</title>
        <authorList>
            <consortium name="The Broad Institute Genomics Platform"/>
            <consortium name="The Broad Institute Genome Sequencing Center for Infectious Disease"/>
            <person name="Wu L."/>
            <person name="Ma J."/>
        </authorList>
    </citation>
    <scope>NUCLEOTIDE SEQUENCE [LARGE SCALE GENOMIC DNA]</scope>
    <source>
        <strain evidence="10">CGMCC 1.3240</strain>
    </source>
</reference>
<evidence type="ECO:0000256" key="5">
    <source>
        <dbReference type="ARBA" id="ARBA00022989"/>
    </source>
</evidence>
<feature type="transmembrane region" description="Helical" evidence="7">
    <location>
        <begin position="37"/>
        <end position="64"/>
    </location>
</feature>
<accession>A0ABW0W8I8</accession>
<keyword evidence="6 7" id="KW-0472">Membrane</keyword>
<dbReference type="CDD" id="cd06261">
    <property type="entry name" value="TM_PBP2"/>
    <property type="match status" value="1"/>
</dbReference>
<evidence type="ECO:0000256" key="2">
    <source>
        <dbReference type="ARBA" id="ARBA00022448"/>
    </source>
</evidence>
<organism evidence="9 10">
    <name type="scientific">Paenibacillus solisilvae</name>
    <dbReference type="NCBI Taxonomy" id="2486751"/>
    <lineage>
        <taxon>Bacteria</taxon>
        <taxon>Bacillati</taxon>
        <taxon>Bacillota</taxon>
        <taxon>Bacilli</taxon>
        <taxon>Bacillales</taxon>
        <taxon>Paenibacillaceae</taxon>
        <taxon>Paenibacillus</taxon>
    </lineage>
</organism>
<feature type="transmembrane region" description="Helical" evidence="7">
    <location>
        <begin position="101"/>
        <end position="122"/>
    </location>
</feature>
<dbReference type="Proteomes" id="UP001596047">
    <property type="component" value="Unassembled WGS sequence"/>
</dbReference>
<evidence type="ECO:0000313" key="9">
    <source>
        <dbReference type="EMBL" id="MFC5653324.1"/>
    </source>
</evidence>
<evidence type="ECO:0000256" key="7">
    <source>
        <dbReference type="RuleBase" id="RU363032"/>
    </source>
</evidence>
<dbReference type="SUPFAM" id="SSF161098">
    <property type="entry name" value="MetI-like"/>
    <property type="match status" value="1"/>
</dbReference>
<dbReference type="PANTHER" id="PTHR43227:SF11">
    <property type="entry name" value="BLL4140 PROTEIN"/>
    <property type="match status" value="1"/>
</dbReference>
<dbReference type="PROSITE" id="PS50928">
    <property type="entry name" value="ABC_TM1"/>
    <property type="match status" value="1"/>
</dbReference>
<evidence type="ECO:0000256" key="4">
    <source>
        <dbReference type="ARBA" id="ARBA00022692"/>
    </source>
</evidence>
<feature type="domain" description="ABC transmembrane type-1" evidence="8">
    <location>
        <begin position="97"/>
        <end position="312"/>
    </location>
</feature>
<gene>
    <name evidence="9" type="ORF">ACFPYJ_30260</name>
</gene>
<evidence type="ECO:0000256" key="6">
    <source>
        <dbReference type="ARBA" id="ARBA00023136"/>
    </source>
</evidence>
<feature type="transmembrane region" description="Helical" evidence="7">
    <location>
        <begin position="143"/>
        <end position="168"/>
    </location>
</feature>
<evidence type="ECO:0000256" key="3">
    <source>
        <dbReference type="ARBA" id="ARBA00022475"/>
    </source>
</evidence>
<evidence type="ECO:0000256" key="1">
    <source>
        <dbReference type="ARBA" id="ARBA00004651"/>
    </source>
</evidence>
<sequence length="325" mass="37330">MNVRVEFQADVRKSDLQTDIRHSWIQQLIKHARRDKVLLLIISPVVLYFFIFHYIPMYGIIIAFKKFQPINGILGSPWAGFMYFEQFFNSIYFWRLLRNTLLLSLNTLFWGFPVPILFALLINELRESLFKKTVQTISYLPHFISIVVVIGMIVNFTSPTDGIINLLLAKLGMEPINFLNSPDWFRTIYVSSGIWQGFGWGSIIYLAAISAIDPQIYEAAEIDGARRWHKMMHVTLPGILSTVIILFILAVGQLMEVGFEKILLLYSPTTYETADVISTFVYRRGVINSEYSFSAAIGLFNNLINLTLLLTVNYASKKVSETSLW</sequence>
<comment type="caution">
    <text evidence="9">The sequence shown here is derived from an EMBL/GenBank/DDBJ whole genome shotgun (WGS) entry which is preliminary data.</text>
</comment>
<feature type="transmembrane region" description="Helical" evidence="7">
    <location>
        <begin position="291"/>
        <end position="315"/>
    </location>
</feature>
<proteinExistence type="inferred from homology"/>
<dbReference type="InterPro" id="IPR050809">
    <property type="entry name" value="UgpAE/MalFG_permease"/>
</dbReference>
<name>A0ABW0W8I8_9BACL</name>
<keyword evidence="4 7" id="KW-0812">Transmembrane</keyword>
<evidence type="ECO:0000259" key="8">
    <source>
        <dbReference type="PROSITE" id="PS50928"/>
    </source>
</evidence>
<keyword evidence="10" id="KW-1185">Reference proteome</keyword>
<protein>
    <submittedName>
        <fullName evidence="9">ABC transporter permease</fullName>
    </submittedName>
</protein>
<dbReference type="EMBL" id="JBHSOW010000121">
    <property type="protein sequence ID" value="MFC5653324.1"/>
    <property type="molecule type" value="Genomic_DNA"/>
</dbReference>
<feature type="transmembrane region" description="Helical" evidence="7">
    <location>
        <begin position="233"/>
        <end position="255"/>
    </location>
</feature>
<comment type="similarity">
    <text evidence="7">Belongs to the binding-protein-dependent transport system permease family.</text>
</comment>
<comment type="subcellular location">
    <subcellularLocation>
        <location evidence="1 7">Cell membrane</location>
        <topology evidence="1 7">Multi-pass membrane protein</topology>
    </subcellularLocation>
</comment>
<keyword evidence="3" id="KW-1003">Cell membrane</keyword>
<keyword evidence="5 7" id="KW-1133">Transmembrane helix</keyword>
<dbReference type="PANTHER" id="PTHR43227">
    <property type="entry name" value="BLL4140 PROTEIN"/>
    <property type="match status" value="1"/>
</dbReference>
<evidence type="ECO:0000313" key="10">
    <source>
        <dbReference type="Proteomes" id="UP001596047"/>
    </source>
</evidence>
<dbReference type="InterPro" id="IPR035906">
    <property type="entry name" value="MetI-like_sf"/>
</dbReference>
<dbReference type="RefSeq" id="WP_379191976.1">
    <property type="nucleotide sequence ID" value="NZ_JBHSOW010000121.1"/>
</dbReference>
<keyword evidence="2 7" id="KW-0813">Transport</keyword>
<dbReference type="Pfam" id="PF00528">
    <property type="entry name" value="BPD_transp_1"/>
    <property type="match status" value="1"/>
</dbReference>